<gene>
    <name evidence="3" type="ORF">SAMN06296008_104172</name>
</gene>
<feature type="chain" id="PRO_5013071520" evidence="2">
    <location>
        <begin position="33"/>
        <end position="339"/>
    </location>
</feature>
<organism evidence="3 4">
    <name type="scientific">Polynucleobacter kasalickyi</name>
    <dbReference type="NCBI Taxonomy" id="1938817"/>
    <lineage>
        <taxon>Bacteria</taxon>
        <taxon>Pseudomonadati</taxon>
        <taxon>Pseudomonadota</taxon>
        <taxon>Betaproteobacteria</taxon>
        <taxon>Burkholderiales</taxon>
        <taxon>Burkholderiaceae</taxon>
        <taxon>Polynucleobacter</taxon>
    </lineage>
</organism>
<dbReference type="STRING" id="1938817.SAMN06296008_104172"/>
<dbReference type="PIRSF" id="PIRSF017082">
    <property type="entry name" value="YflP"/>
    <property type="match status" value="1"/>
</dbReference>
<dbReference type="Gene3D" id="3.40.190.10">
    <property type="entry name" value="Periplasmic binding protein-like II"/>
    <property type="match status" value="1"/>
</dbReference>
<dbReference type="SUPFAM" id="SSF53850">
    <property type="entry name" value="Periplasmic binding protein-like II"/>
    <property type="match status" value="1"/>
</dbReference>
<dbReference type="Gene3D" id="3.40.190.150">
    <property type="entry name" value="Bordetella uptake gene, domain 1"/>
    <property type="match status" value="1"/>
</dbReference>
<dbReference type="PANTHER" id="PTHR42928:SF5">
    <property type="entry name" value="BLR1237 PROTEIN"/>
    <property type="match status" value="1"/>
</dbReference>
<proteinExistence type="inferred from homology"/>
<dbReference type="InterPro" id="IPR042100">
    <property type="entry name" value="Bug_dom1"/>
</dbReference>
<accession>A0A1W1Z7G7</accession>
<evidence type="ECO:0000256" key="1">
    <source>
        <dbReference type="ARBA" id="ARBA00006987"/>
    </source>
</evidence>
<dbReference type="Proteomes" id="UP000192708">
    <property type="component" value="Unassembled WGS sequence"/>
</dbReference>
<evidence type="ECO:0000256" key="2">
    <source>
        <dbReference type="SAM" id="SignalP"/>
    </source>
</evidence>
<keyword evidence="4" id="KW-1185">Reference proteome</keyword>
<dbReference type="Pfam" id="PF03401">
    <property type="entry name" value="TctC"/>
    <property type="match status" value="1"/>
</dbReference>
<dbReference type="CDD" id="cd13578">
    <property type="entry name" value="PBP2_Bug27"/>
    <property type="match status" value="1"/>
</dbReference>
<protein>
    <submittedName>
        <fullName evidence="3">Tripartite-type tricarboxylate transporter, receptor component TctC</fullName>
    </submittedName>
</protein>
<sequence>MAMIMKQAQIFNHKYRIVWPLFFIFSFSFSFAADLSNEANHYPTKPIRLILPFPAGGGTDNLARIMAPKLHKLLGQPVIIDNRPGASGNIATEAVAKANPDGYTVLMGYNSALTFNPLIFQSLSFDIQKDLKPVSLLATAKYFLVVNSSVPAKSVKELIALAKEKPGELNYSSAGNGGTLHLAAELFKFRSGTEITHIPYKGGGPATLGVLTGEVQMTFGSVTSVMPHIKTGKIRAIAATSLTRSSVLPDVPTLNESGLSGFNVTSWYGLLVPKNTPEMIVTKLEKAVHEVMESSEVKESMAKQGLDVTLSTPAEFDEIIKAETIMWRELNKKLKITAN</sequence>
<feature type="signal peptide" evidence="2">
    <location>
        <begin position="1"/>
        <end position="32"/>
    </location>
</feature>
<keyword evidence="3" id="KW-0675">Receptor</keyword>
<name>A0A1W1Z7G7_9BURK</name>
<evidence type="ECO:0000313" key="4">
    <source>
        <dbReference type="Proteomes" id="UP000192708"/>
    </source>
</evidence>
<comment type="similarity">
    <text evidence="1">Belongs to the UPF0065 (bug) family.</text>
</comment>
<dbReference type="AlphaFoldDB" id="A0A1W1Z7G7"/>
<evidence type="ECO:0000313" key="3">
    <source>
        <dbReference type="EMBL" id="SMC44334.1"/>
    </source>
</evidence>
<dbReference type="EMBL" id="FWXJ01000004">
    <property type="protein sequence ID" value="SMC44334.1"/>
    <property type="molecule type" value="Genomic_DNA"/>
</dbReference>
<dbReference type="PANTHER" id="PTHR42928">
    <property type="entry name" value="TRICARBOXYLATE-BINDING PROTEIN"/>
    <property type="match status" value="1"/>
</dbReference>
<keyword evidence="2" id="KW-0732">Signal</keyword>
<reference evidence="3 4" key="1">
    <citation type="submission" date="2017-04" db="EMBL/GenBank/DDBJ databases">
        <authorList>
            <person name="Afonso C.L."/>
            <person name="Miller P.J."/>
            <person name="Scott M.A."/>
            <person name="Spackman E."/>
            <person name="Goraichik I."/>
            <person name="Dimitrov K.M."/>
            <person name="Suarez D.L."/>
            <person name="Swayne D.E."/>
        </authorList>
    </citation>
    <scope>NUCLEOTIDE SEQUENCE [LARGE SCALE GENOMIC DNA]</scope>
    <source>
        <strain evidence="3 4">VK13</strain>
    </source>
</reference>
<dbReference type="InterPro" id="IPR005064">
    <property type="entry name" value="BUG"/>
</dbReference>